<keyword evidence="17 18" id="KW-0998">Cell outer membrane</keyword>
<evidence type="ECO:0000256" key="12">
    <source>
        <dbReference type="ARBA" id="ARBA00022801"/>
    </source>
</evidence>
<dbReference type="SUPFAM" id="SSF56931">
    <property type="entry name" value="Outer membrane phospholipase A (OMPLA)"/>
    <property type="match status" value="1"/>
</dbReference>
<keyword evidence="14 18" id="KW-0442">Lipid degradation</keyword>
<keyword evidence="9" id="KW-0812">Transmembrane</keyword>
<dbReference type="RefSeq" id="WP_167122815.1">
    <property type="nucleotide sequence ID" value="NZ_JAAQQR010000001.1"/>
</dbReference>
<evidence type="ECO:0000256" key="11">
    <source>
        <dbReference type="ARBA" id="ARBA00022729"/>
    </source>
</evidence>
<dbReference type="PRINTS" id="PR01486">
    <property type="entry name" value="PHPHLIPASEA1"/>
</dbReference>
<keyword evidence="15 18" id="KW-0443">Lipid metabolism</keyword>
<keyword evidence="16" id="KW-0472">Membrane</keyword>
<evidence type="ECO:0000256" key="5">
    <source>
        <dbReference type="ARBA" id="ARBA00013179"/>
    </source>
</evidence>
<dbReference type="Pfam" id="PF02253">
    <property type="entry name" value="PLA1"/>
    <property type="match status" value="1"/>
</dbReference>
<dbReference type="EMBL" id="JAAQQR010000001">
    <property type="protein sequence ID" value="NID03792.1"/>
    <property type="molecule type" value="Genomic_DNA"/>
</dbReference>
<name>A0ABX0Q2C8_9GAMM</name>
<evidence type="ECO:0000256" key="16">
    <source>
        <dbReference type="ARBA" id="ARBA00023136"/>
    </source>
</evidence>
<evidence type="ECO:0000256" key="15">
    <source>
        <dbReference type="ARBA" id="ARBA00023098"/>
    </source>
</evidence>
<dbReference type="Proteomes" id="UP001429601">
    <property type="component" value="Unassembled WGS sequence"/>
</dbReference>
<evidence type="ECO:0000256" key="2">
    <source>
        <dbReference type="ARBA" id="ARBA00001604"/>
    </source>
</evidence>
<evidence type="ECO:0000256" key="13">
    <source>
        <dbReference type="ARBA" id="ARBA00022837"/>
    </source>
</evidence>
<evidence type="ECO:0000256" key="3">
    <source>
        <dbReference type="ARBA" id="ARBA00010525"/>
    </source>
</evidence>
<evidence type="ECO:0000256" key="14">
    <source>
        <dbReference type="ARBA" id="ARBA00022963"/>
    </source>
</evidence>
<keyword evidence="13 18" id="KW-0106">Calcium</keyword>
<comment type="function">
    <text evidence="18">Hydrolysis of phosphatidylcholine with phospholipase A2 (EC 3.1.1.4) and phospholipase A1 (EC 3.1.1.32) activities.</text>
</comment>
<evidence type="ECO:0000256" key="18">
    <source>
        <dbReference type="RuleBase" id="RU366027"/>
    </source>
</evidence>
<gene>
    <name evidence="19" type="ORF">HBF26_02770</name>
</gene>
<comment type="cofactor">
    <cofactor evidence="18">
        <name>Ca(2+)</name>
        <dbReference type="ChEBI" id="CHEBI:29108"/>
    </cofactor>
    <text evidence="18">Binds 1 Ca(2+) ion per monomer. In the dimeric form the Ca(2+) is bound by different amino acids with binding of each Ca(2+) shared with ligands coming from each monomer. The Ca(2+) ion may have a role in catalysis.</text>
</comment>
<keyword evidence="20" id="KW-1185">Reference proteome</keyword>
<reference evidence="19 20" key="1">
    <citation type="journal article" date="2011" name="Curr. Microbiol.">
        <title>Luteibacter jiangsuensis sp. nov.: a methamidophos-degrading bacterium isolated from a methamidophos-manufacturing factory.</title>
        <authorList>
            <person name="Wang L."/>
            <person name="Wang G.L."/>
            <person name="Li S.P."/>
            <person name="Jiang J.D."/>
        </authorList>
    </citation>
    <scope>NUCLEOTIDE SEQUENCE [LARGE SCALE GENOMIC DNA]</scope>
    <source>
        <strain evidence="19 20">CGMCC 1.10133</strain>
    </source>
</reference>
<evidence type="ECO:0000256" key="10">
    <source>
        <dbReference type="ARBA" id="ARBA00022723"/>
    </source>
</evidence>
<evidence type="ECO:0000313" key="20">
    <source>
        <dbReference type="Proteomes" id="UP001429601"/>
    </source>
</evidence>
<organism evidence="19 20">
    <name type="scientific">Luteibacter jiangsuensis</name>
    <dbReference type="NCBI Taxonomy" id="637577"/>
    <lineage>
        <taxon>Bacteria</taxon>
        <taxon>Pseudomonadati</taxon>
        <taxon>Pseudomonadota</taxon>
        <taxon>Gammaproteobacteria</taxon>
        <taxon>Lysobacterales</taxon>
        <taxon>Rhodanobacteraceae</taxon>
        <taxon>Luteibacter</taxon>
    </lineage>
</organism>
<evidence type="ECO:0000313" key="19">
    <source>
        <dbReference type="EMBL" id="NID03792.1"/>
    </source>
</evidence>
<dbReference type="EC" id="3.1.1.32" evidence="5 18"/>
<comment type="similarity">
    <text evidence="3 18">Belongs to the phospholipase A1 family.</text>
</comment>
<dbReference type="CDD" id="cd00541">
    <property type="entry name" value="OMPLA"/>
    <property type="match status" value="1"/>
</dbReference>
<keyword evidence="11 18" id="KW-0732">Signal</keyword>
<dbReference type="EC" id="3.1.1.4" evidence="6 18"/>
<protein>
    <recommendedName>
        <fullName evidence="7 18">Phospholipase A1</fullName>
        <ecNumber evidence="5 18">3.1.1.32</ecNumber>
        <ecNumber evidence="6 18">3.1.1.4</ecNumber>
    </recommendedName>
    <alternativeName>
        <fullName evidence="18">Phosphatidylcholine 1-acylhydrolase</fullName>
    </alternativeName>
</protein>
<dbReference type="PANTHER" id="PTHR40457">
    <property type="entry name" value="PHOSPHOLIPASE A1"/>
    <property type="match status" value="1"/>
</dbReference>
<evidence type="ECO:0000256" key="7">
    <source>
        <dbReference type="ARBA" id="ARBA00021726"/>
    </source>
</evidence>
<dbReference type="InterPro" id="IPR036541">
    <property type="entry name" value="PLipase_A1_sf"/>
</dbReference>
<feature type="signal peptide" evidence="18">
    <location>
        <begin position="1"/>
        <end position="24"/>
    </location>
</feature>
<evidence type="ECO:0000256" key="4">
    <source>
        <dbReference type="ARBA" id="ARBA00011702"/>
    </source>
</evidence>
<sequence>MKSFRAASGALCAYACLHASLALAQNPSPMDIRACSAIETDSQRLLCYDKAVGRDRLPQAAKKEDAKANSVSVDLATRESQDVARPLSLLDSRWELSPESKLGTFNLRGYKPTYALPFFGTSKQNTRPHSPAPDHTVATPQQLDDVEAKFQISLKTKVGENLFGDNGDLWVGYTQSSRWQVYNTDNSRPFRETNYEPEAILAFNTHYEVFGWTGRLAGIGINHQSNGRADPLSRSWNRVIADIGLEREGWTIMLRPWWRIPEDRKDDDNPDIQDYMGRGEIQIVHEVGRQEFGLTARHSFRGGDRSHGSLRGTWSFPVVGNLRGYMEIFNGYGESLIDYNHRATYLGLGVSLLDWY</sequence>
<evidence type="ECO:0000256" key="8">
    <source>
        <dbReference type="ARBA" id="ARBA00022452"/>
    </source>
</evidence>
<evidence type="ECO:0000256" key="9">
    <source>
        <dbReference type="ARBA" id="ARBA00022692"/>
    </source>
</evidence>
<proteinExistence type="inferred from homology"/>
<dbReference type="Gene3D" id="2.40.230.10">
    <property type="entry name" value="Phospholipase A1"/>
    <property type="match status" value="1"/>
</dbReference>
<evidence type="ECO:0000256" key="17">
    <source>
        <dbReference type="ARBA" id="ARBA00023237"/>
    </source>
</evidence>
<feature type="chain" id="PRO_5044969517" description="Phospholipase A1" evidence="18">
    <location>
        <begin position="25"/>
        <end position="356"/>
    </location>
</feature>
<comment type="subcellular location">
    <subcellularLocation>
        <location evidence="18">Cell outer membrane</location>
        <topology evidence="18">Multi-pass membrane protein</topology>
    </subcellularLocation>
    <text evidence="18">One of the very few enzymes located there.</text>
</comment>
<dbReference type="PANTHER" id="PTHR40457:SF1">
    <property type="entry name" value="PHOSPHOLIPASE A1"/>
    <property type="match status" value="1"/>
</dbReference>
<dbReference type="InterPro" id="IPR003187">
    <property type="entry name" value="PLipase_A1"/>
</dbReference>
<comment type="catalytic activity">
    <reaction evidence="1 18">
        <text>a 1,2-diacyl-sn-glycero-3-phosphocholine + H2O = a 2-acyl-sn-glycero-3-phosphocholine + a fatty acid + H(+)</text>
        <dbReference type="Rhea" id="RHEA:18689"/>
        <dbReference type="ChEBI" id="CHEBI:15377"/>
        <dbReference type="ChEBI" id="CHEBI:15378"/>
        <dbReference type="ChEBI" id="CHEBI:28868"/>
        <dbReference type="ChEBI" id="CHEBI:57643"/>
        <dbReference type="ChEBI" id="CHEBI:57875"/>
        <dbReference type="EC" id="3.1.1.32"/>
    </reaction>
</comment>
<comment type="subunit">
    <text evidence="4 18">Homodimer; dimerization is reversible, and the dimeric form is the active one.</text>
</comment>
<comment type="catalytic activity">
    <reaction evidence="2 18">
        <text>a 1,2-diacyl-sn-glycero-3-phosphocholine + H2O = a 1-acyl-sn-glycero-3-phosphocholine + a fatty acid + H(+)</text>
        <dbReference type="Rhea" id="RHEA:15801"/>
        <dbReference type="ChEBI" id="CHEBI:15377"/>
        <dbReference type="ChEBI" id="CHEBI:15378"/>
        <dbReference type="ChEBI" id="CHEBI:28868"/>
        <dbReference type="ChEBI" id="CHEBI:57643"/>
        <dbReference type="ChEBI" id="CHEBI:58168"/>
        <dbReference type="EC" id="3.1.1.4"/>
    </reaction>
</comment>
<comment type="caution">
    <text evidence="19">The sequence shown here is derived from an EMBL/GenBank/DDBJ whole genome shotgun (WGS) entry which is preliminary data.</text>
</comment>
<keyword evidence="10 18" id="KW-0479">Metal-binding</keyword>
<keyword evidence="8" id="KW-1134">Transmembrane beta strand</keyword>
<evidence type="ECO:0000256" key="6">
    <source>
        <dbReference type="ARBA" id="ARBA00013278"/>
    </source>
</evidence>
<keyword evidence="12 18" id="KW-0378">Hydrolase</keyword>
<evidence type="ECO:0000256" key="1">
    <source>
        <dbReference type="ARBA" id="ARBA00000111"/>
    </source>
</evidence>
<accession>A0ABX0Q2C8</accession>